<dbReference type="EMBL" id="JACASE010000006">
    <property type="protein sequence ID" value="KAF6456928.1"/>
    <property type="molecule type" value="Genomic_DNA"/>
</dbReference>
<organism evidence="2 3">
    <name type="scientific">Rousettus aegyptiacus</name>
    <name type="common">Egyptian fruit bat</name>
    <name type="synonym">Pteropus aegyptiacus</name>
    <dbReference type="NCBI Taxonomy" id="9407"/>
    <lineage>
        <taxon>Eukaryota</taxon>
        <taxon>Metazoa</taxon>
        <taxon>Chordata</taxon>
        <taxon>Craniata</taxon>
        <taxon>Vertebrata</taxon>
        <taxon>Euteleostomi</taxon>
        <taxon>Mammalia</taxon>
        <taxon>Eutheria</taxon>
        <taxon>Laurasiatheria</taxon>
        <taxon>Chiroptera</taxon>
        <taxon>Yinpterochiroptera</taxon>
        <taxon>Pteropodoidea</taxon>
        <taxon>Pteropodidae</taxon>
        <taxon>Rousettinae</taxon>
        <taxon>Rousettus</taxon>
    </lineage>
</organism>
<protein>
    <submittedName>
        <fullName evidence="2">Uncharacterized protein</fullName>
    </submittedName>
</protein>
<proteinExistence type="predicted"/>
<gene>
    <name evidence="2" type="ORF">HJG63_011559</name>
</gene>
<dbReference type="Proteomes" id="UP000593571">
    <property type="component" value="Unassembled WGS sequence"/>
</dbReference>
<evidence type="ECO:0000313" key="2">
    <source>
        <dbReference type="EMBL" id="KAF6456928.1"/>
    </source>
</evidence>
<name>A0A7J8GAQ2_ROUAE</name>
<evidence type="ECO:0000256" key="1">
    <source>
        <dbReference type="SAM" id="MobiDB-lite"/>
    </source>
</evidence>
<accession>A0A7J8GAQ2</accession>
<feature type="compositionally biased region" description="Low complexity" evidence="1">
    <location>
        <begin position="139"/>
        <end position="150"/>
    </location>
</feature>
<evidence type="ECO:0000313" key="3">
    <source>
        <dbReference type="Proteomes" id="UP000593571"/>
    </source>
</evidence>
<comment type="caution">
    <text evidence="2">The sequence shown here is derived from an EMBL/GenBank/DDBJ whole genome shotgun (WGS) entry which is preliminary data.</text>
</comment>
<feature type="region of interest" description="Disordered" evidence="1">
    <location>
        <begin position="44"/>
        <end position="177"/>
    </location>
</feature>
<dbReference type="AlphaFoldDB" id="A0A7J8GAQ2"/>
<keyword evidence="3" id="KW-1185">Reference proteome</keyword>
<reference evidence="2 3" key="1">
    <citation type="journal article" date="2020" name="Nature">
        <title>Six reference-quality genomes reveal evolution of bat adaptations.</title>
        <authorList>
            <person name="Jebb D."/>
            <person name="Huang Z."/>
            <person name="Pippel M."/>
            <person name="Hughes G.M."/>
            <person name="Lavrichenko K."/>
            <person name="Devanna P."/>
            <person name="Winkler S."/>
            <person name="Jermiin L.S."/>
            <person name="Skirmuntt E.C."/>
            <person name="Katzourakis A."/>
            <person name="Burkitt-Gray L."/>
            <person name="Ray D.A."/>
            <person name="Sullivan K.A.M."/>
            <person name="Roscito J.G."/>
            <person name="Kirilenko B.M."/>
            <person name="Davalos L.M."/>
            <person name="Corthals A.P."/>
            <person name="Power M.L."/>
            <person name="Jones G."/>
            <person name="Ransome R.D."/>
            <person name="Dechmann D.K.N."/>
            <person name="Locatelli A.G."/>
            <person name="Puechmaille S.J."/>
            <person name="Fedrigo O."/>
            <person name="Jarvis E.D."/>
            <person name="Hiller M."/>
            <person name="Vernes S.C."/>
            <person name="Myers E.W."/>
            <person name="Teeling E.C."/>
        </authorList>
    </citation>
    <scope>NUCLEOTIDE SEQUENCE [LARGE SCALE GENOMIC DNA]</scope>
    <source>
        <strain evidence="2">MRouAeg1</strain>
        <tissue evidence="2">Muscle</tissue>
    </source>
</reference>
<sequence length="177" mass="18244">MFSHVGLGRPELRHACYLVARAIPARPPCSTGSGNLCGRRSGGWGPGGRGPRHWGCKAGTRGADGSHGGSARSGRPRARPKTWKQGSANTLALHLASHGEGPPGSGGSAESRNARQPHGKPVLIREPRGPGSSPPAPLDPAAAPRGRPALEIGWSDRSEELQQGTALKTSELRGGIS</sequence>